<dbReference type="AlphaFoldDB" id="A0A1W0E787"/>
<dbReference type="VEuPathDB" id="MicrosporidiaDB:EHP00_283"/>
<keyword evidence="2" id="KW-1185">Reference proteome</keyword>
<dbReference type="EMBL" id="MNPJ01000014">
    <property type="protein sequence ID" value="OQS55125.1"/>
    <property type="molecule type" value="Genomic_DNA"/>
</dbReference>
<organism evidence="1 2">
    <name type="scientific">Ecytonucleospora hepatopenaei</name>
    <dbReference type="NCBI Taxonomy" id="646526"/>
    <lineage>
        <taxon>Eukaryota</taxon>
        <taxon>Fungi</taxon>
        <taxon>Fungi incertae sedis</taxon>
        <taxon>Microsporidia</taxon>
        <taxon>Enterocytozoonidae</taxon>
        <taxon>Ecytonucleospora</taxon>
    </lineage>
</organism>
<sequence length="418" mass="49629">MRWLCLDKSDSEILEKLSGSQFKKYFEKIKKTQDKYEKFTDLSDDENIRQNIYSNQETKINIKKSNDLYSDYSLIHSDKTLEMLNKYNKVIKDKKDKQFSSKNICVGKTAWDNYQSPSINSIEMKNTERDVLREIPIKKNKKQDSIKMVEKKPNRTQVTKKKNILIRFFEYLFSFLCCCFCKESKLSKTTIIKHNILKSLKHILERSLNTKTLNKEGFDIKNAIKLHGHFYKRILSRSFLNNYPLLDIFHVVLKVCKEEKIRVFNYKTTEILLERFHVNLPTKINFGENKDITVNTRIRENETQNSFSSNLKLLRQAIKNLNFFQNNVFLCIGKIIKVYMENNLIADKKIFIQGSYISLEDISHNIIFTEKTIMDRDTTFIDFSGENIYDKNNEIVTENNIKEVEMLFMFSRNIKINI</sequence>
<proteinExistence type="predicted"/>
<accession>A0A1W0E787</accession>
<name>A0A1W0E787_9MICR</name>
<comment type="caution">
    <text evidence="1">The sequence shown here is derived from an EMBL/GenBank/DDBJ whole genome shotgun (WGS) entry which is preliminary data.</text>
</comment>
<evidence type="ECO:0000313" key="2">
    <source>
        <dbReference type="Proteomes" id="UP000192758"/>
    </source>
</evidence>
<gene>
    <name evidence="1" type="ORF">EHP00_283</name>
</gene>
<protein>
    <submittedName>
        <fullName evidence="1">Uncharacterized protein</fullName>
    </submittedName>
</protein>
<dbReference type="Proteomes" id="UP000192758">
    <property type="component" value="Unassembled WGS sequence"/>
</dbReference>
<evidence type="ECO:0000313" key="1">
    <source>
        <dbReference type="EMBL" id="OQS55125.1"/>
    </source>
</evidence>
<reference evidence="1 2" key="1">
    <citation type="journal article" date="2017" name="Environ. Microbiol.">
        <title>Decay of the glycolytic pathway and adaptation to intranuclear parasitism within Enterocytozoonidae microsporidia.</title>
        <authorList>
            <person name="Wiredu Boakye D."/>
            <person name="Jaroenlak P."/>
            <person name="Prachumwat A."/>
            <person name="Williams T.A."/>
            <person name="Bateman K.S."/>
            <person name="Itsathitphaisarn O."/>
            <person name="Sritunyalucksana K."/>
            <person name="Paszkiewicz K.H."/>
            <person name="Moore K.A."/>
            <person name="Stentiford G.D."/>
            <person name="Williams B.A."/>
        </authorList>
    </citation>
    <scope>NUCLEOTIDE SEQUENCE [LARGE SCALE GENOMIC DNA]</scope>
    <source>
        <strain evidence="1 2">TH1</strain>
    </source>
</reference>